<dbReference type="Proteomes" id="UP001597151">
    <property type="component" value="Unassembled WGS sequence"/>
</dbReference>
<accession>A0ABW3TC03</accession>
<sequence>MKAIAEYFRDLASEDRYFGAEPPVPDAEMLARIAEREIARRVDAREERGNIVLRATPYGAVAAPLTPQPAAPQPQPAAPEAAAPIAPAAAAAQPAAPAPAPVQHPAPQPEVAKAPDLPPAAPAMQAQPTVPAAPMAPAQQRPTPVPHPDPDSVAAKLQRIRDVVTRSAPVADAYSEDEHAENFAEEFLAEATSHIESALSLDDQAMEAPSAAETDEIDALLSRLAGDDAARTQPAALADQDEHHDDEADTGEAIEAAESLEAPEDEDVDVAEAADTAPDGETAEDEMVEIDVAEDDAATAYTPGPVRVMKIKRDELEAAIARGELVAEDDEDHDEDETADADPAALADDAAAGTARAPFSALSPEKEEELRRELAAVEAELMDLYRDTDDHAAPAATGASLTGLDDDDEDDEIASIFDEDDADEDLDEDLAEDSAPLVLRDPRDRLGKVSAEDDMSRLMAKTENELTEPEGANRRNAIAHLRAAVAATKADQSAGVMPSRDPAANVFREDLASVMRPRRPVAEQSSATPRPSEMRPAPLKLVAEQRVDLPDVRASAPVRPRRVSLAPLSEEADLDEAPVTGTMTDEDGFAEFARKMGATSLPDLLEAAAAYLVHVEACDAFSRPQLMKKARQGSPDALSREDGLRAFGQLLRQGKIEKIRSGRFTASASIGFKPAERRAG</sequence>
<proteinExistence type="predicted"/>
<evidence type="ECO:0000313" key="2">
    <source>
        <dbReference type="EMBL" id="MFD1194072.1"/>
    </source>
</evidence>
<feature type="region of interest" description="Disordered" evidence="1">
    <location>
        <begin position="510"/>
        <end position="537"/>
    </location>
</feature>
<evidence type="ECO:0008006" key="4">
    <source>
        <dbReference type="Google" id="ProtNLM"/>
    </source>
</evidence>
<feature type="compositionally biased region" description="Low complexity" evidence="1">
    <location>
        <begin position="78"/>
        <end position="95"/>
    </location>
</feature>
<feature type="compositionally biased region" description="Pro residues" evidence="1">
    <location>
        <begin position="96"/>
        <end position="108"/>
    </location>
</feature>
<evidence type="ECO:0000256" key="1">
    <source>
        <dbReference type="SAM" id="MobiDB-lite"/>
    </source>
</evidence>
<evidence type="ECO:0000313" key="3">
    <source>
        <dbReference type="Proteomes" id="UP001597151"/>
    </source>
</evidence>
<feature type="compositionally biased region" description="Acidic residues" evidence="1">
    <location>
        <begin position="404"/>
        <end position="432"/>
    </location>
</feature>
<feature type="compositionally biased region" description="Pro residues" evidence="1">
    <location>
        <begin position="66"/>
        <end position="77"/>
    </location>
</feature>
<name>A0ABW3TC03_9RHOB</name>
<reference evidence="3" key="1">
    <citation type="journal article" date="2019" name="Int. J. Syst. Evol. Microbiol.">
        <title>The Global Catalogue of Microorganisms (GCM) 10K type strain sequencing project: providing services to taxonomists for standard genome sequencing and annotation.</title>
        <authorList>
            <consortium name="The Broad Institute Genomics Platform"/>
            <consortium name="The Broad Institute Genome Sequencing Center for Infectious Disease"/>
            <person name="Wu L."/>
            <person name="Ma J."/>
        </authorList>
    </citation>
    <scope>NUCLEOTIDE SEQUENCE [LARGE SCALE GENOMIC DNA]</scope>
    <source>
        <strain evidence="3">CCUG 55328</strain>
    </source>
</reference>
<dbReference type="RefSeq" id="WP_380789438.1">
    <property type="nucleotide sequence ID" value="NZ_JBHTKR010000002.1"/>
</dbReference>
<gene>
    <name evidence="2" type="ORF">ACFQ3C_05275</name>
</gene>
<comment type="caution">
    <text evidence="2">The sequence shown here is derived from an EMBL/GenBank/DDBJ whole genome shotgun (WGS) entry which is preliminary data.</text>
</comment>
<keyword evidence="3" id="KW-1185">Reference proteome</keyword>
<feature type="compositionally biased region" description="Acidic residues" evidence="1">
    <location>
        <begin position="261"/>
        <end position="272"/>
    </location>
</feature>
<feature type="compositionally biased region" description="Low complexity" evidence="1">
    <location>
        <begin position="341"/>
        <end position="352"/>
    </location>
</feature>
<feature type="region of interest" description="Disordered" evidence="1">
    <location>
        <begin position="323"/>
        <end position="367"/>
    </location>
</feature>
<feature type="compositionally biased region" description="Basic and acidic residues" evidence="1">
    <location>
        <begin position="440"/>
        <end position="455"/>
    </location>
</feature>
<feature type="compositionally biased region" description="Low complexity" evidence="1">
    <location>
        <begin position="122"/>
        <end position="142"/>
    </location>
</feature>
<feature type="region of interest" description="Disordered" evidence="1">
    <location>
        <begin position="199"/>
        <end position="285"/>
    </location>
</feature>
<dbReference type="EMBL" id="JBHTKR010000002">
    <property type="protein sequence ID" value="MFD1194072.1"/>
    <property type="molecule type" value="Genomic_DNA"/>
</dbReference>
<protein>
    <recommendedName>
        <fullName evidence="4">Lipoprotein</fullName>
    </recommendedName>
</protein>
<organism evidence="2 3">
    <name type="scientific">Seohaeicola saemankumensis</name>
    <dbReference type="NCBI Taxonomy" id="481181"/>
    <lineage>
        <taxon>Bacteria</taxon>
        <taxon>Pseudomonadati</taxon>
        <taxon>Pseudomonadota</taxon>
        <taxon>Alphaproteobacteria</taxon>
        <taxon>Rhodobacterales</taxon>
        <taxon>Roseobacteraceae</taxon>
        <taxon>Seohaeicola</taxon>
    </lineage>
</organism>
<feature type="region of interest" description="Disordered" evidence="1">
    <location>
        <begin position="63"/>
        <end position="160"/>
    </location>
</feature>
<feature type="region of interest" description="Disordered" evidence="1">
    <location>
        <begin position="388"/>
        <end position="455"/>
    </location>
</feature>
<feature type="compositionally biased region" description="Acidic residues" evidence="1">
    <location>
        <begin position="326"/>
        <end position="340"/>
    </location>
</feature>